<protein>
    <submittedName>
        <fullName evidence="1">Uncharacterized protein</fullName>
    </submittedName>
</protein>
<dbReference type="OrthoDB" id="125347at2759"/>
<accession>A0A8S1BN69</accession>
<comment type="caution">
    <text evidence="1">The sequence shown here is derived from an EMBL/GenBank/DDBJ whole genome shotgun (WGS) entry which is preliminary data.</text>
</comment>
<sequence length="30" mass="3648">VASRKFQDRRREIFENAREKKKKENGISKV</sequence>
<evidence type="ECO:0000313" key="1">
    <source>
        <dbReference type="EMBL" id="CAB3260197.1"/>
    </source>
</evidence>
<reference evidence="1 2" key="1">
    <citation type="submission" date="2020-04" db="EMBL/GenBank/DDBJ databases">
        <authorList>
            <person name="Wallbank WR R."/>
            <person name="Pardo Diaz C."/>
            <person name="Kozak K."/>
            <person name="Martin S."/>
            <person name="Jiggins C."/>
            <person name="Moest M."/>
            <person name="Warren A I."/>
            <person name="Byers J.R.P. K."/>
            <person name="Montejo-Kovacevich G."/>
            <person name="Yen C E."/>
        </authorList>
    </citation>
    <scope>NUCLEOTIDE SEQUENCE [LARGE SCALE GENOMIC DNA]</scope>
</reference>
<dbReference type="Proteomes" id="UP000494256">
    <property type="component" value="Unassembled WGS sequence"/>
</dbReference>
<dbReference type="EMBL" id="CADEBD010000806">
    <property type="protein sequence ID" value="CAB3260197.1"/>
    <property type="molecule type" value="Genomic_DNA"/>
</dbReference>
<name>A0A8S1BN69_ARCPL</name>
<proteinExistence type="predicted"/>
<gene>
    <name evidence="1" type="ORF">APLA_LOCUS16941</name>
</gene>
<feature type="non-terminal residue" evidence="1">
    <location>
        <position position="1"/>
    </location>
</feature>
<evidence type="ECO:0000313" key="2">
    <source>
        <dbReference type="Proteomes" id="UP000494256"/>
    </source>
</evidence>
<dbReference type="AlphaFoldDB" id="A0A8S1BN69"/>
<organism evidence="1 2">
    <name type="scientific">Arctia plantaginis</name>
    <name type="common">Wood tiger moth</name>
    <name type="synonym">Phalaena plantaginis</name>
    <dbReference type="NCBI Taxonomy" id="874455"/>
    <lineage>
        <taxon>Eukaryota</taxon>
        <taxon>Metazoa</taxon>
        <taxon>Ecdysozoa</taxon>
        <taxon>Arthropoda</taxon>
        <taxon>Hexapoda</taxon>
        <taxon>Insecta</taxon>
        <taxon>Pterygota</taxon>
        <taxon>Neoptera</taxon>
        <taxon>Endopterygota</taxon>
        <taxon>Lepidoptera</taxon>
        <taxon>Glossata</taxon>
        <taxon>Ditrysia</taxon>
        <taxon>Noctuoidea</taxon>
        <taxon>Erebidae</taxon>
        <taxon>Arctiinae</taxon>
        <taxon>Arctia</taxon>
    </lineage>
</organism>